<evidence type="ECO:0000313" key="2">
    <source>
        <dbReference type="Proteomes" id="UP000228945"/>
    </source>
</evidence>
<keyword evidence="2" id="KW-1185">Reference proteome</keyword>
<proteinExistence type="predicted"/>
<dbReference type="KEGG" id="cmb:CSW64_08450"/>
<evidence type="ECO:0000313" key="1">
    <source>
        <dbReference type="EMBL" id="ATQ42442.1"/>
    </source>
</evidence>
<sequence>MSRLFSAYVMVDWSAAAAARTGKDSIWIGVIKRDIRFRPTFEAHNPPTRDAAMATLREVLADLRRRGERVLIGFDFPLGYPEGTAALLKVKPADWSGMWAFLAKDVVDKPTNVNNRFAVAAKMNRLMTDEAWPFWGAPANDAQRWLATTKPTVDRAGLPPEFRRTEKLTQGKGKSGAKSVWQVFGNGTVGSQAIVGIPRVKALADEMGDKARAWPFQTGWKTLTEADLAGVEAVFAEVYPALGDVRPEPGEIADRAQVRALCEHFLRLDEAGKLGLEFGPKGETTDAERGVVETEEGWILGV</sequence>
<reference evidence="1 2" key="1">
    <citation type="submission" date="2017-10" db="EMBL/GenBank/DDBJ databases">
        <title>Genome sequence of Caulobacter mirabilis FWC38.</title>
        <authorList>
            <person name="Fiebig A."/>
            <person name="Crosson S."/>
        </authorList>
    </citation>
    <scope>NUCLEOTIDE SEQUENCE [LARGE SCALE GENOMIC DNA]</scope>
    <source>
        <strain evidence="1 2">FWC 38</strain>
    </source>
</reference>
<dbReference type="EMBL" id="CP024201">
    <property type="protein sequence ID" value="ATQ42442.1"/>
    <property type="molecule type" value="Genomic_DNA"/>
</dbReference>
<dbReference type="RefSeq" id="WP_099621699.1">
    <property type="nucleotide sequence ID" value="NZ_CP024201.1"/>
</dbReference>
<dbReference type="AlphaFoldDB" id="A0A2D2AWQ5"/>
<protein>
    <submittedName>
        <fullName evidence="1">Cobalamin biosynthesis protein CbiG</fullName>
    </submittedName>
</protein>
<organism evidence="1 2">
    <name type="scientific">Caulobacter mirabilis</name>
    <dbReference type="NCBI Taxonomy" id="69666"/>
    <lineage>
        <taxon>Bacteria</taxon>
        <taxon>Pseudomonadati</taxon>
        <taxon>Pseudomonadota</taxon>
        <taxon>Alphaproteobacteria</taxon>
        <taxon>Caulobacterales</taxon>
        <taxon>Caulobacteraceae</taxon>
        <taxon>Caulobacter</taxon>
    </lineage>
</organism>
<dbReference type="Proteomes" id="UP000228945">
    <property type="component" value="Chromosome"/>
</dbReference>
<dbReference type="OrthoDB" id="9804758at2"/>
<gene>
    <name evidence="1" type="ORF">CSW64_08450</name>
</gene>
<accession>A0A2D2AWQ5</accession>
<name>A0A2D2AWQ5_9CAUL</name>